<dbReference type="EMBL" id="FWXT01000002">
    <property type="protein sequence ID" value="SMC88694.1"/>
    <property type="molecule type" value="Genomic_DNA"/>
</dbReference>
<sequence length="97" mass="11189">MIDKNMILAHFWANANHLVTADGIEIDLHNDELVVLSVLFRNVGDYPYTLQLKAEFSLDAFIAEMEIQLLEDLLEIELDMLMRLLMSGKASYNLFKE</sequence>
<reference evidence="2" key="1">
    <citation type="submission" date="2017-04" db="EMBL/GenBank/DDBJ databases">
        <authorList>
            <person name="Varghese N."/>
            <person name="Submissions S."/>
        </authorList>
    </citation>
    <scope>NUCLEOTIDE SEQUENCE [LARGE SCALE GENOMIC DNA]</scope>
    <source>
        <strain evidence="2">DSM 12126</strain>
    </source>
</reference>
<gene>
    <name evidence="1" type="ORF">SAMN04488524_3223</name>
</gene>
<protein>
    <submittedName>
        <fullName evidence="1">Uncharacterized protein</fullName>
    </submittedName>
</protein>
<dbReference type="STRING" id="151894.SAMN04488524_3223"/>
<dbReference type="OrthoDB" id="776602at2"/>
<proteinExistence type="predicted"/>
<accession>A0A1W2CUV7</accession>
<dbReference type="Proteomes" id="UP000192756">
    <property type="component" value="Unassembled WGS sequence"/>
</dbReference>
<evidence type="ECO:0000313" key="1">
    <source>
        <dbReference type="EMBL" id="SMC88694.1"/>
    </source>
</evidence>
<name>A0A1W2CUV7_9SPHI</name>
<keyword evidence="2" id="KW-1185">Reference proteome</keyword>
<dbReference type="RefSeq" id="WP_084240018.1">
    <property type="nucleotide sequence ID" value="NZ_FWXT01000002.1"/>
</dbReference>
<dbReference type="AlphaFoldDB" id="A0A1W2CUV7"/>
<organism evidence="1 2">
    <name type="scientific">Pedobacter africanus</name>
    <dbReference type="NCBI Taxonomy" id="151894"/>
    <lineage>
        <taxon>Bacteria</taxon>
        <taxon>Pseudomonadati</taxon>
        <taxon>Bacteroidota</taxon>
        <taxon>Sphingobacteriia</taxon>
        <taxon>Sphingobacteriales</taxon>
        <taxon>Sphingobacteriaceae</taxon>
        <taxon>Pedobacter</taxon>
    </lineage>
</organism>
<evidence type="ECO:0000313" key="2">
    <source>
        <dbReference type="Proteomes" id="UP000192756"/>
    </source>
</evidence>